<comment type="caution">
    <text evidence="2">The sequence shown here is derived from an EMBL/GenBank/DDBJ whole genome shotgun (WGS) entry which is preliminary data.</text>
</comment>
<proteinExistence type="predicted"/>
<dbReference type="InterPro" id="IPR051704">
    <property type="entry name" value="FAD_aromatic-hydroxylase"/>
</dbReference>
<dbReference type="InterPro" id="IPR002938">
    <property type="entry name" value="FAD-bd"/>
</dbReference>
<keyword evidence="2" id="KW-0503">Monooxygenase</keyword>
<dbReference type="EMBL" id="JAKLJA010000026">
    <property type="protein sequence ID" value="MCG5076692.1"/>
    <property type="molecule type" value="Genomic_DNA"/>
</dbReference>
<organism evidence="2 3">
    <name type="scientific">Paraburkholderia tagetis</name>
    <dbReference type="NCBI Taxonomy" id="2913261"/>
    <lineage>
        <taxon>Bacteria</taxon>
        <taxon>Pseudomonadati</taxon>
        <taxon>Pseudomonadota</taxon>
        <taxon>Betaproteobacteria</taxon>
        <taxon>Burkholderiales</taxon>
        <taxon>Burkholderiaceae</taxon>
        <taxon>Paraburkholderia</taxon>
    </lineage>
</organism>
<dbReference type="SUPFAM" id="SSF51905">
    <property type="entry name" value="FAD/NAD(P)-binding domain"/>
    <property type="match status" value="1"/>
</dbReference>
<dbReference type="RefSeq" id="WP_238466599.1">
    <property type="nucleotide sequence ID" value="NZ_JAKLJA010000026.1"/>
</dbReference>
<name>A0A9X1RV65_9BURK</name>
<dbReference type="GO" id="GO:0071949">
    <property type="term" value="F:FAD binding"/>
    <property type="evidence" value="ECO:0007669"/>
    <property type="project" value="InterPro"/>
</dbReference>
<dbReference type="PANTHER" id="PTHR46865">
    <property type="entry name" value="OXIDOREDUCTASE-RELATED"/>
    <property type="match status" value="1"/>
</dbReference>
<dbReference type="Gene3D" id="3.30.9.10">
    <property type="entry name" value="D-Amino Acid Oxidase, subunit A, domain 2"/>
    <property type="match status" value="1"/>
</dbReference>
<keyword evidence="2" id="KW-0560">Oxidoreductase</keyword>
<keyword evidence="3" id="KW-1185">Reference proteome</keyword>
<protein>
    <submittedName>
        <fullName evidence="2">FAD-dependent monooxygenase</fullName>
    </submittedName>
</protein>
<reference evidence="2" key="1">
    <citation type="submission" date="2022-01" db="EMBL/GenBank/DDBJ databases">
        <title>Genome sequence and assembly of Parabukholderia sp. RG36.</title>
        <authorList>
            <person name="Chhetri G."/>
        </authorList>
    </citation>
    <scope>NUCLEOTIDE SEQUENCE</scope>
    <source>
        <strain evidence="2">RG36</strain>
    </source>
</reference>
<dbReference type="AlphaFoldDB" id="A0A9X1RV65"/>
<evidence type="ECO:0000313" key="3">
    <source>
        <dbReference type="Proteomes" id="UP001139308"/>
    </source>
</evidence>
<sequence>MGGTVFRTALDGKFFSIPRGVLAQTIFDTINDRVEVLYGTSIQSLVQNPRDVVVELSTGQRRHFDLLIGADGLHSQVRELVFGGEAQFEKYLGYVAASFVANGYPHRDEATYVSFARPGRQISRYAMREGLSAFLLVFAETGKPAIAVHDVAAQKARLRTRFAHDGWETPEILARLDTAHELYFDTVSQIRMPGWTRGRTALVGDAAYSPSLLAGAGAAFAMLGAYTLARELHAADGDFARAFPAYEDRLRAFILRQQDAAVRFAGSFTPRSPMGLLLRHGVVNLMNVTQIGAWLARRMLGDTFPFPDDHLR</sequence>
<accession>A0A9X1RV65</accession>
<feature type="domain" description="FAD-binding" evidence="1">
    <location>
        <begin position="36"/>
        <end position="234"/>
    </location>
</feature>
<dbReference type="PANTHER" id="PTHR46865:SF8">
    <property type="entry name" value="POSSIBLE OXIDOREDUCTASE"/>
    <property type="match status" value="1"/>
</dbReference>
<gene>
    <name evidence="2" type="ORF">L5014_25640</name>
</gene>
<dbReference type="InterPro" id="IPR036188">
    <property type="entry name" value="FAD/NAD-bd_sf"/>
</dbReference>
<dbReference type="Gene3D" id="3.50.50.60">
    <property type="entry name" value="FAD/NAD(P)-binding domain"/>
    <property type="match status" value="1"/>
</dbReference>
<evidence type="ECO:0000313" key="2">
    <source>
        <dbReference type="EMBL" id="MCG5076692.1"/>
    </source>
</evidence>
<dbReference type="Proteomes" id="UP001139308">
    <property type="component" value="Unassembled WGS sequence"/>
</dbReference>
<dbReference type="GO" id="GO:0004497">
    <property type="term" value="F:monooxygenase activity"/>
    <property type="evidence" value="ECO:0007669"/>
    <property type="project" value="UniProtKB-KW"/>
</dbReference>
<dbReference type="Pfam" id="PF01494">
    <property type="entry name" value="FAD_binding_3"/>
    <property type="match status" value="1"/>
</dbReference>
<evidence type="ECO:0000259" key="1">
    <source>
        <dbReference type="Pfam" id="PF01494"/>
    </source>
</evidence>